<dbReference type="InterPro" id="IPR023494">
    <property type="entry name" value="Cyt_c_bgen_Ccs1/CcsB/ResB"/>
</dbReference>
<dbReference type="EMBL" id="DVLP01000205">
    <property type="protein sequence ID" value="HIT75257.1"/>
    <property type="molecule type" value="Genomic_DNA"/>
</dbReference>
<proteinExistence type="predicted"/>
<evidence type="ECO:0000259" key="8">
    <source>
        <dbReference type="Pfam" id="PF05140"/>
    </source>
</evidence>
<reference evidence="9" key="2">
    <citation type="journal article" date="2021" name="PeerJ">
        <title>Extensive microbial diversity within the chicken gut microbiome revealed by metagenomics and culture.</title>
        <authorList>
            <person name="Gilroy R."/>
            <person name="Ravi A."/>
            <person name="Getino M."/>
            <person name="Pursley I."/>
            <person name="Horton D.L."/>
            <person name="Alikhan N.F."/>
            <person name="Baker D."/>
            <person name="Gharbi K."/>
            <person name="Hall N."/>
            <person name="Watson M."/>
            <person name="Adriaenssens E.M."/>
            <person name="Foster-Nyarko E."/>
            <person name="Jarju S."/>
            <person name="Secka A."/>
            <person name="Antonio M."/>
            <person name="Oren A."/>
            <person name="Chaudhuri R.R."/>
            <person name="La Ragione R."/>
            <person name="Hildebrand F."/>
            <person name="Pallen M.J."/>
        </authorList>
    </citation>
    <scope>NUCLEOTIDE SEQUENCE</scope>
    <source>
        <strain evidence="9">ChiGjej1B1-24693</strain>
    </source>
</reference>
<evidence type="ECO:0000256" key="6">
    <source>
        <dbReference type="SAM" id="MobiDB-lite"/>
    </source>
</evidence>
<organism evidence="9 10">
    <name type="scientific">Candidatus Avipropionibacterium avicola</name>
    <dbReference type="NCBI Taxonomy" id="2840701"/>
    <lineage>
        <taxon>Bacteria</taxon>
        <taxon>Bacillati</taxon>
        <taxon>Actinomycetota</taxon>
        <taxon>Actinomycetes</taxon>
        <taxon>Propionibacteriales</taxon>
        <taxon>Propionibacteriaceae</taxon>
        <taxon>Propionibacteriaceae incertae sedis</taxon>
        <taxon>Candidatus Avipropionibacterium</taxon>
    </lineage>
</organism>
<evidence type="ECO:0000256" key="5">
    <source>
        <dbReference type="ARBA" id="ARBA00023136"/>
    </source>
</evidence>
<evidence type="ECO:0000313" key="9">
    <source>
        <dbReference type="EMBL" id="HIT75257.1"/>
    </source>
</evidence>
<keyword evidence="5 7" id="KW-0472">Membrane</keyword>
<evidence type="ECO:0000256" key="1">
    <source>
        <dbReference type="ARBA" id="ARBA00004141"/>
    </source>
</evidence>
<dbReference type="PANTHER" id="PTHR31566:SF0">
    <property type="entry name" value="CYTOCHROME C BIOGENESIS PROTEIN CCS1, CHLOROPLASTIC"/>
    <property type="match status" value="1"/>
</dbReference>
<dbReference type="AlphaFoldDB" id="A0A9D1KMZ4"/>
<dbReference type="GO" id="GO:0017004">
    <property type="term" value="P:cytochrome complex assembly"/>
    <property type="evidence" value="ECO:0007669"/>
    <property type="project" value="UniProtKB-KW"/>
</dbReference>
<accession>A0A9D1KMZ4</accession>
<reference evidence="9" key="1">
    <citation type="submission" date="2020-10" db="EMBL/GenBank/DDBJ databases">
        <authorList>
            <person name="Gilroy R."/>
        </authorList>
    </citation>
    <scope>NUCLEOTIDE SEQUENCE</scope>
    <source>
        <strain evidence="9">ChiGjej1B1-24693</strain>
    </source>
</reference>
<evidence type="ECO:0000313" key="10">
    <source>
        <dbReference type="Proteomes" id="UP000886842"/>
    </source>
</evidence>
<evidence type="ECO:0000256" key="3">
    <source>
        <dbReference type="ARBA" id="ARBA00022748"/>
    </source>
</evidence>
<evidence type="ECO:0000256" key="2">
    <source>
        <dbReference type="ARBA" id="ARBA00022692"/>
    </source>
</evidence>
<feature type="transmembrane region" description="Helical" evidence="7">
    <location>
        <begin position="180"/>
        <end position="201"/>
    </location>
</feature>
<protein>
    <submittedName>
        <fullName evidence="9">Cytochrome c biogenesis protein ResB</fullName>
    </submittedName>
</protein>
<comment type="caution">
    <text evidence="9">The sequence shown here is derived from an EMBL/GenBank/DDBJ whole genome shotgun (WGS) entry which is preliminary data.</text>
</comment>
<evidence type="ECO:0000256" key="4">
    <source>
        <dbReference type="ARBA" id="ARBA00022989"/>
    </source>
</evidence>
<evidence type="ECO:0000256" key="7">
    <source>
        <dbReference type="SAM" id="Phobius"/>
    </source>
</evidence>
<keyword evidence="2 7" id="KW-0812">Transmembrane</keyword>
<feature type="transmembrane region" description="Helical" evidence="7">
    <location>
        <begin position="448"/>
        <end position="468"/>
    </location>
</feature>
<keyword evidence="3" id="KW-0201">Cytochrome c-type biogenesis</keyword>
<dbReference type="InterPro" id="IPR007816">
    <property type="entry name" value="ResB-like_domain"/>
</dbReference>
<keyword evidence="4 7" id="KW-1133">Transmembrane helix</keyword>
<dbReference type="GO" id="GO:0016020">
    <property type="term" value="C:membrane"/>
    <property type="evidence" value="ECO:0007669"/>
    <property type="project" value="UniProtKB-SubCell"/>
</dbReference>
<dbReference type="Pfam" id="PF05140">
    <property type="entry name" value="ResB"/>
    <property type="match status" value="1"/>
</dbReference>
<feature type="transmembrane region" description="Helical" evidence="7">
    <location>
        <begin position="89"/>
        <end position="110"/>
    </location>
</feature>
<sequence>MARDLTKRRPAPLPALGPKETARYWWNQLTSMRTALALLFLLAVAAIPGSIVPQTSINPIKVEQFIQNNPELGEFYAKIGMFNVFTSPWFSAIYLLLFCSLIGCIIPRVVTYAKAVRAEPVRTPARLTRMKTHAVARSEDGAEEVLERARGWLRKRRYRVVVRDGAISAERGFLREAGNLVFHLSLIMVLIGVATGALYGYRGGAIVVVGQGFANVATQYDDLSSGPEFTTSNLPPFQMSVDSFDAQFEMGPVQTGAARVFRAEVTVIDRPGAQPRHERLEVNHPVKVGSTQVHLLGHGYAPVVTVRDAQGNVAWSGPVVFLPQDGNFTSVGVIKAFDARPEMLAFQGQFVPTGDIENLGPVSQFPALVRPQLALNGYHGPPREETGVPENVYSLNTDGLTQFTDGDDLWRTSLRPGETAELPDGQGSISFDGVERWVQLQISSTPGLGVTGVAISLAVIGLCFSLFIRPRRLWVRTIEDGDGVRIEVAGLDRADARVGLDEDVTALTEAAEGRLGSPDGPERPSPQDPEYRDPEPNDD</sequence>
<name>A0A9D1KMZ4_9ACTN</name>
<comment type="subcellular location">
    <subcellularLocation>
        <location evidence="1">Membrane</location>
        <topology evidence="1">Multi-pass membrane protein</topology>
    </subcellularLocation>
</comment>
<dbReference type="PANTHER" id="PTHR31566">
    <property type="entry name" value="CYTOCHROME C BIOGENESIS PROTEIN CCS1, CHLOROPLASTIC"/>
    <property type="match status" value="1"/>
</dbReference>
<feature type="compositionally biased region" description="Basic and acidic residues" evidence="6">
    <location>
        <begin position="529"/>
        <end position="539"/>
    </location>
</feature>
<dbReference type="Proteomes" id="UP000886842">
    <property type="component" value="Unassembled WGS sequence"/>
</dbReference>
<gene>
    <name evidence="9" type="ORF">IAA98_06710</name>
</gene>
<feature type="region of interest" description="Disordered" evidence="6">
    <location>
        <begin position="509"/>
        <end position="539"/>
    </location>
</feature>
<feature type="domain" description="ResB-like" evidence="8">
    <location>
        <begin position="32"/>
        <end position="496"/>
    </location>
</feature>